<keyword evidence="2" id="KW-1185">Reference proteome</keyword>
<dbReference type="InterPro" id="IPR032577">
    <property type="entry name" value="DUF4920"/>
</dbReference>
<dbReference type="EMBL" id="QGDO01000011">
    <property type="protein sequence ID" value="PWJ34225.1"/>
    <property type="molecule type" value="Genomic_DNA"/>
</dbReference>
<reference evidence="1 2" key="1">
    <citation type="submission" date="2018-03" db="EMBL/GenBank/DDBJ databases">
        <title>Genomic Encyclopedia of Archaeal and Bacterial Type Strains, Phase II (KMG-II): from individual species to whole genera.</title>
        <authorList>
            <person name="Goeker M."/>
        </authorList>
    </citation>
    <scope>NUCLEOTIDE SEQUENCE [LARGE SCALE GENOMIC DNA]</scope>
    <source>
        <strain evidence="1 2">DSM 28229</strain>
    </source>
</reference>
<dbReference type="OrthoDB" id="129527at2"/>
<dbReference type="Pfam" id="PF16267">
    <property type="entry name" value="DUF4920"/>
    <property type="match status" value="1"/>
</dbReference>
<sequence>MKKLTIILFALFTLFACQKEEKKEFFGAEITADNILSDTELKSTIAANDVANVKIQGDVYESCAVKGCWMKVTLEDGSDLMVKFKDYGFFVPKGLESGKVIMEGELKKELIPVDELKHYAEDAGQSAEEIAKITEPELKLTMVADGVILVDGKTTVTE</sequence>
<comment type="caution">
    <text evidence="1">The sequence shown here is derived from an EMBL/GenBank/DDBJ whole genome shotgun (WGS) entry which is preliminary data.</text>
</comment>
<dbReference type="RefSeq" id="WP_109623109.1">
    <property type="nucleotide sequence ID" value="NZ_QGDO01000011.1"/>
</dbReference>
<evidence type="ECO:0000313" key="2">
    <source>
        <dbReference type="Proteomes" id="UP000245535"/>
    </source>
</evidence>
<name>A0A315YWH9_SEDFL</name>
<protein>
    <submittedName>
        <fullName evidence="1">Uncharacterized protein DUF4920</fullName>
    </submittedName>
</protein>
<dbReference type="Proteomes" id="UP000245535">
    <property type="component" value="Unassembled WGS sequence"/>
</dbReference>
<proteinExistence type="predicted"/>
<organism evidence="1 2">
    <name type="scientific">Sediminitomix flava</name>
    <dbReference type="NCBI Taxonomy" id="379075"/>
    <lineage>
        <taxon>Bacteria</taxon>
        <taxon>Pseudomonadati</taxon>
        <taxon>Bacteroidota</taxon>
        <taxon>Cytophagia</taxon>
        <taxon>Cytophagales</taxon>
        <taxon>Flammeovirgaceae</taxon>
        <taxon>Sediminitomix</taxon>
    </lineage>
</organism>
<dbReference type="PROSITE" id="PS51257">
    <property type="entry name" value="PROKAR_LIPOPROTEIN"/>
    <property type="match status" value="1"/>
</dbReference>
<dbReference type="AlphaFoldDB" id="A0A315YWH9"/>
<accession>A0A315YWH9</accession>
<gene>
    <name evidence="1" type="ORF">BC781_111135</name>
</gene>
<evidence type="ECO:0000313" key="1">
    <source>
        <dbReference type="EMBL" id="PWJ34225.1"/>
    </source>
</evidence>